<dbReference type="Proteomes" id="UP000252530">
    <property type="component" value="Unassembled WGS sequence"/>
</dbReference>
<protein>
    <submittedName>
        <fullName evidence="2">Uncharacterized protein</fullName>
    </submittedName>
</protein>
<accession>A0A366KCU6</accession>
<dbReference type="AlphaFoldDB" id="A0A366KCU6"/>
<evidence type="ECO:0000313" key="3">
    <source>
        <dbReference type="Proteomes" id="UP000252530"/>
    </source>
</evidence>
<evidence type="ECO:0000313" key="2">
    <source>
        <dbReference type="EMBL" id="RBP98491.1"/>
    </source>
</evidence>
<sequence>MSFMTDSEGNEILDGDGNVIFGDDQPLNGGEISSSPKEVGSKPVEGNHRTDMVEDMSPENGPFGSASDAAPLLAASGWHPFMHFFVKVANMMHGDADPCDRAGKLKEEHPGFFRFSWIMDEALETVVVILSVVFISMVVEKAIGVSFPIPYKW</sequence>
<organism evidence="2 3">
    <name type="scientific">Bifidobacterium aemilianum</name>
    <dbReference type="NCBI Taxonomy" id="2493120"/>
    <lineage>
        <taxon>Bacteria</taxon>
        <taxon>Bacillati</taxon>
        <taxon>Actinomycetota</taxon>
        <taxon>Actinomycetes</taxon>
        <taxon>Bifidobacteriales</taxon>
        <taxon>Bifidobacteriaceae</taxon>
        <taxon>Bifidobacterium</taxon>
    </lineage>
</organism>
<name>A0A366KCU6_9BIFI</name>
<comment type="caution">
    <text evidence="2">The sequence shown here is derived from an EMBL/GenBank/DDBJ whole genome shotgun (WGS) entry which is preliminary data.</text>
</comment>
<proteinExistence type="predicted"/>
<feature type="region of interest" description="Disordered" evidence="1">
    <location>
        <begin position="1"/>
        <end position="61"/>
    </location>
</feature>
<gene>
    <name evidence="2" type="ORF">CRD60_01090</name>
</gene>
<reference evidence="2 3" key="1">
    <citation type="submission" date="2017-10" db="EMBL/GenBank/DDBJ databases">
        <title>Bifidobacterium xylocopum sp. nov. and Bifidobacterium aemilianum sp. nov., from the carpenter bee (Xylocopa violacea) digestive tract.</title>
        <authorList>
            <person name="Alberoni D."/>
            <person name="Baffoni L."/>
            <person name="Di Gioia D."/>
            <person name="Gaggia F."/>
            <person name="Biavati B."/>
        </authorList>
    </citation>
    <scope>NUCLEOTIDE SEQUENCE [LARGE SCALE GENOMIC DNA]</scope>
    <source>
        <strain evidence="2 3">XV10</strain>
    </source>
</reference>
<evidence type="ECO:0000256" key="1">
    <source>
        <dbReference type="SAM" id="MobiDB-lite"/>
    </source>
</evidence>
<dbReference type="EMBL" id="PDCG01000001">
    <property type="protein sequence ID" value="RBP98491.1"/>
    <property type="molecule type" value="Genomic_DNA"/>
</dbReference>
<keyword evidence="3" id="KW-1185">Reference proteome</keyword>